<proteinExistence type="predicted"/>
<dbReference type="AlphaFoldDB" id="A0AAN7BA05"/>
<dbReference type="Pfam" id="PF14479">
    <property type="entry name" value="HeLo"/>
    <property type="match status" value="1"/>
</dbReference>
<dbReference type="PANTHER" id="PTHR37542:SF3">
    <property type="entry name" value="PRION-INHIBITION AND PROPAGATION HELO DOMAIN-CONTAINING PROTEIN"/>
    <property type="match status" value="1"/>
</dbReference>
<evidence type="ECO:0000313" key="2">
    <source>
        <dbReference type="EMBL" id="KAK4216293.1"/>
    </source>
</evidence>
<protein>
    <submittedName>
        <fullName evidence="2">Heterokaryon incompatibility protein s</fullName>
    </submittedName>
</protein>
<dbReference type="Gene3D" id="1.20.120.1020">
    <property type="entry name" value="Prion-inhibition and propagation, HeLo domain"/>
    <property type="match status" value="1"/>
</dbReference>
<organism evidence="2 3">
    <name type="scientific">Rhypophila decipiens</name>
    <dbReference type="NCBI Taxonomy" id="261697"/>
    <lineage>
        <taxon>Eukaryota</taxon>
        <taxon>Fungi</taxon>
        <taxon>Dikarya</taxon>
        <taxon>Ascomycota</taxon>
        <taxon>Pezizomycotina</taxon>
        <taxon>Sordariomycetes</taxon>
        <taxon>Sordariomycetidae</taxon>
        <taxon>Sordariales</taxon>
        <taxon>Naviculisporaceae</taxon>
        <taxon>Rhypophila</taxon>
    </lineage>
</organism>
<keyword evidence="3" id="KW-1185">Reference proteome</keyword>
<feature type="domain" description="Prion-inhibition and propagation HeLo" evidence="1">
    <location>
        <begin position="5"/>
        <end position="186"/>
    </location>
</feature>
<dbReference type="PANTHER" id="PTHR37542">
    <property type="entry name" value="HELO DOMAIN-CONTAINING PROTEIN-RELATED"/>
    <property type="match status" value="1"/>
</dbReference>
<evidence type="ECO:0000259" key="1">
    <source>
        <dbReference type="Pfam" id="PF14479"/>
    </source>
</evidence>
<sequence length="274" mass="30548">MEVAGLVIGGVSLASLFTTCVDCFEYIQLGRQFGRDYQTAVLRLDLLKLRLSRWASAVNDSDYGVSVQSDDEIVKVKEVLGQIIELFEATEKSSKKFKASDDGAGMADLDKDFESIHLKMKNLALKRQNRSSFAKKVSWVLHEAKYFTRLIEDLEPLVRDLVDMFPAVEEQQRELSVQEAEELQADRGVVLLQDANQGEDELLREAIAQALASQVKHQFVGNIAKDEVQVRYGDEYEGGAPVAGTAGSKYEKNEASGKARVQYGDHYGQGSIFR</sequence>
<name>A0AAN7BA05_9PEZI</name>
<reference evidence="2" key="2">
    <citation type="submission" date="2023-05" db="EMBL/GenBank/DDBJ databases">
        <authorList>
            <consortium name="Lawrence Berkeley National Laboratory"/>
            <person name="Steindorff A."/>
            <person name="Hensen N."/>
            <person name="Bonometti L."/>
            <person name="Westerberg I."/>
            <person name="Brannstrom I.O."/>
            <person name="Guillou S."/>
            <person name="Cros-Aarteil S."/>
            <person name="Calhoun S."/>
            <person name="Haridas S."/>
            <person name="Kuo A."/>
            <person name="Mondo S."/>
            <person name="Pangilinan J."/>
            <person name="Riley R."/>
            <person name="Labutti K."/>
            <person name="Andreopoulos B."/>
            <person name="Lipzen A."/>
            <person name="Chen C."/>
            <person name="Yanf M."/>
            <person name="Daum C."/>
            <person name="Ng V."/>
            <person name="Clum A."/>
            <person name="Ohm R."/>
            <person name="Martin F."/>
            <person name="Silar P."/>
            <person name="Natvig D."/>
            <person name="Lalanne C."/>
            <person name="Gautier V."/>
            <person name="Ament-Velasquez S.L."/>
            <person name="Kruys A."/>
            <person name="Hutchinson M.I."/>
            <person name="Powell A.J."/>
            <person name="Barry K."/>
            <person name="Miller A.N."/>
            <person name="Grigoriev I.V."/>
            <person name="Debuchy R."/>
            <person name="Gladieux P."/>
            <person name="Thoren M.H."/>
            <person name="Johannesson H."/>
        </authorList>
    </citation>
    <scope>NUCLEOTIDE SEQUENCE</scope>
    <source>
        <strain evidence="2">PSN293</strain>
    </source>
</reference>
<dbReference type="InterPro" id="IPR038305">
    <property type="entry name" value="HeLo_sf"/>
</dbReference>
<evidence type="ECO:0000313" key="3">
    <source>
        <dbReference type="Proteomes" id="UP001301769"/>
    </source>
</evidence>
<accession>A0AAN7BA05</accession>
<dbReference type="Proteomes" id="UP001301769">
    <property type="component" value="Unassembled WGS sequence"/>
</dbReference>
<reference evidence="2" key="1">
    <citation type="journal article" date="2023" name="Mol. Phylogenet. Evol.">
        <title>Genome-scale phylogeny and comparative genomics of the fungal order Sordariales.</title>
        <authorList>
            <person name="Hensen N."/>
            <person name="Bonometti L."/>
            <person name="Westerberg I."/>
            <person name="Brannstrom I.O."/>
            <person name="Guillou S."/>
            <person name="Cros-Aarteil S."/>
            <person name="Calhoun S."/>
            <person name="Haridas S."/>
            <person name="Kuo A."/>
            <person name="Mondo S."/>
            <person name="Pangilinan J."/>
            <person name="Riley R."/>
            <person name="LaButti K."/>
            <person name="Andreopoulos B."/>
            <person name="Lipzen A."/>
            <person name="Chen C."/>
            <person name="Yan M."/>
            <person name="Daum C."/>
            <person name="Ng V."/>
            <person name="Clum A."/>
            <person name="Steindorff A."/>
            <person name="Ohm R.A."/>
            <person name="Martin F."/>
            <person name="Silar P."/>
            <person name="Natvig D.O."/>
            <person name="Lalanne C."/>
            <person name="Gautier V."/>
            <person name="Ament-Velasquez S.L."/>
            <person name="Kruys A."/>
            <person name="Hutchinson M.I."/>
            <person name="Powell A.J."/>
            <person name="Barry K."/>
            <person name="Miller A.N."/>
            <person name="Grigoriev I.V."/>
            <person name="Debuchy R."/>
            <person name="Gladieux P."/>
            <person name="Hiltunen Thoren M."/>
            <person name="Johannesson H."/>
        </authorList>
    </citation>
    <scope>NUCLEOTIDE SEQUENCE</scope>
    <source>
        <strain evidence="2">PSN293</strain>
    </source>
</reference>
<dbReference type="EMBL" id="MU858070">
    <property type="protein sequence ID" value="KAK4216293.1"/>
    <property type="molecule type" value="Genomic_DNA"/>
</dbReference>
<comment type="caution">
    <text evidence="2">The sequence shown here is derived from an EMBL/GenBank/DDBJ whole genome shotgun (WGS) entry which is preliminary data.</text>
</comment>
<gene>
    <name evidence="2" type="ORF">QBC37DRAFT_279826</name>
</gene>
<dbReference type="InterPro" id="IPR029498">
    <property type="entry name" value="HeLo_dom"/>
</dbReference>